<comment type="caution">
    <text evidence="1">The sequence shown here is derived from an EMBL/GenBank/DDBJ whole genome shotgun (WGS) entry which is preliminary data.</text>
</comment>
<gene>
    <name evidence="1" type="ORF">PMAYCL1PPCAC_32136</name>
</gene>
<dbReference type="EMBL" id="BTRK01000006">
    <property type="protein sequence ID" value="GMR61941.1"/>
    <property type="molecule type" value="Genomic_DNA"/>
</dbReference>
<feature type="non-terminal residue" evidence="1">
    <location>
        <position position="118"/>
    </location>
</feature>
<sequence length="118" mass="13310">FCMCRLPTNMHVPFHAKGPTHIGSRSSLFFVPFRGYPFLIMEGHEAQVGTTGKGREKAINDLDAEIRVLSIQETHIDDESDDDVCNCEECIGQSNYSFRIIEGVMDSKAKVVKMERKT</sequence>
<name>A0AAN5DE82_9BILA</name>
<protein>
    <submittedName>
        <fullName evidence="1">Uncharacterized protein</fullName>
    </submittedName>
</protein>
<reference evidence="2" key="1">
    <citation type="submission" date="2022-10" db="EMBL/GenBank/DDBJ databases">
        <title>Genome assembly of Pristionchus species.</title>
        <authorList>
            <person name="Yoshida K."/>
            <person name="Sommer R.J."/>
        </authorList>
    </citation>
    <scope>NUCLEOTIDE SEQUENCE [LARGE SCALE GENOMIC DNA]</scope>
    <source>
        <strain evidence="2">RS5460</strain>
    </source>
</reference>
<evidence type="ECO:0000313" key="2">
    <source>
        <dbReference type="Proteomes" id="UP001328107"/>
    </source>
</evidence>
<accession>A0AAN5DE82</accession>
<proteinExistence type="predicted"/>
<evidence type="ECO:0000313" key="1">
    <source>
        <dbReference type="EMBL" id="GMR61941.1"/>
    </source>
</evidence>
<dbReference type="AlphaFoldDB" id="A0AAN5DE82"/>
<organism evidence="1 2">
    <name type="scientific">Pristionchus mayeri</name>
    <dbReference type="NCBI Taxonomy" id="1317129"/>
    <lineage>
        <taxon>Eukaryota</taxon>
        <taxon>Metazoa</taxon>
        <taxon>Ecdysozoa</taxon>
        <taxon>Nematoda</taxon>
        <taxon>Chromadorea</taxon>
        <taxon>Rhabditida</taxon>
        <taxon>Rhabditina</taxon>
        <taxon>Diplogasteromorpha</taxon>
        <taxon>Diplogasteroidea</taxon>
        <taxon>Neodiplogasteridae</taxon>
        <taxon>Pristionchus</taxon>
    </lineage>
</organism>
<dbReference type="Proteomes" id="UP001328107">
    <property type="component" value="Unassembled WGS sequence"/>
</dbReference>
<feature type="non-terminal residue" evidence="1">
    <location>
        <position position="1"/>
    </location>
</feature>
<keyword evidence="2" id="KW-1185">Reference proteome</keyword>